<accession>A0A2I1HNA2</accession>
<keyword evidence="2" id="KW-1185">Reference proteome</keyword>
<reference evidence="1 2" key="1">
    <citation type="submission" date="2015-10" db="EMBL/GenBank/DDBJ databases">
        <title>Genome analyses suggest a sexual origin of heterokaryosis in a supposedly ancient asexual fungus.</title>
        <authorList>
            <person name="Ropars J."/>
            <person name="Sedzielewska K."/>
            <person name="Noel J."/>
            <person name="Charron P."/>
            <person name="Farinelli L."/>
            <person name="Marton T."/>
            <person name="Kruger M."/>
            <person name="Pelin A."/>
            <person name="Brachmann A."/>
            <person name="Corradi N."/>
        </authorList>
    </citation>
    <scope>NUCLEOTIDE SEQUENCE [LARGE SCALE GENOMIC DNA]</scope>
    <source>
        <strain evidence="1 2">A4</strain>
    </source>
</reference>
<dbReference type="EMBL" id="LLXI01004133">
    <property type="protein sequence ID" value="PKY60293.1"/>
    <property type="molecule type" value="Genomic_DNA"/>
</dbReference>
<protein>
    <submittedName>
        <fullName evidence="1">Uncharacterized protein</fullName>
    </submittedName>
</protein>
<evidence type="ECO:0000313" key="2">
    <source>
        <dbReference type="Proteomes" id="UP000234323"/>
    </source>
</evidence>
<dbReference type="Proteomes" id="UP000234323">
    <property type="component" value="Unassembled WGS sequence"/>
</dbReference>
<name>A0A2I1HNA2_9GLOM</name>
<sequence>MDTNMPLNYDKDQAIINALNVFLRRTLPPDDASKIMMSDPSYTSAVSYVPM</sequence>
<evidence type="ECO:0000313" key="1">
    <source>
        <dbReference type="EMBL" id="PKY60293.1"/>
    </source>
</evidence>
<proteinExistence type="predicted"/>
<gene>
    <name evidence="1" type="ORF">RhiirA4_483847</name>
</gene>
<organism evidence="1 2">
    <name type="scientific">Rhizophagus irregularis</name>
    <dbReference type="NCBI Taxonomy" id="588596"/>
    <lineage>
        <taxon>Eukaryota</taxon>
        <taxon>Fungi</taxon>
        <taxon>Fungi incertae sedis</taxon>
        <taxon>Mucoromycota</taxon>
        <taxon>Glomeromycotina</taxon>
        <taxon>Glomeromycetes</taxon>
        <taxon>Glomerales</taxon>
        <taxon>Glomeraceae</taxon>
        <taxon>Rhizophagus</taxon>
    </lineage>
</organism>
<comment type="caution">
    <text evidence="1">The sequence shown here is derived from an EMBL/GenBank/DDBJ whole genome shotgun (WGS) entry which is preliminary data.</text>
</comment>
<dbReference type="AlphaFoldDB" id="A0A2I1HNA2"/>